<dbReference type="AlphaFoldDB" id="A0A0E2Z1G4"/>
<gene>
    <name evidence="1" type="ORF">IB75_09365</name>
</gene>
<organism evidence="1 2">
    <name type="scientific">Nitrosococcus oceani C-27</name>
    <dbReference type="NCBI Taxonomy" id="314279"/>
    <lineage>
        <taxon>Bacteria</taxon>
        <taxon>Pseudomonadati</taxon>
        <taxon>Pseudomonadota</taxon>
        <taxon>Gammaproteobacteria</taxon>
        <taxon>Chromatiales</taxon>
        <taxon>Chromatiaceae</taxon>
        <taxon>Nitrosococcus</taxon>
    </lineage>
</organism>
<dbReference type="Proteomes" id="UP000028839">
    <property type="component" value="Unassembled WGS sequence"/>
</dbReference>
<sequence>MNNKQAIVAFFATVGFIGLMTEVRAEVVTGSEKSVSFEAATITGSGRRVNIHRVPITDVFTGKTNYYDLVLEYKPKGRKNQWETPGDFKFRIAEWRKFQFPNIPVTQIVPGRYQSQSRSSCTYLLEGPTLIQDRWLYTLKAENYGFSAQIISGPATGHPDLGERDIADFLPTTYVWGMVITEMGNYCGAITHQWDHGNIVGLRRNGNNLSVGLFSSGEDDFTTPLASENLTLIEDE</sequence>
<evidence type="ECO:0000313" key="1">
    <source>
        <dbReference type="EMBL" id="KFI19349.1"/>
    </source>
</evidence>
<dbReference type="OrthoDB" id="7061822at2"/>
<evidence type="ECO:0000313" key="2">
    <source>
        <dbReference type="Proteomes" id="UP000028839"/>
    </source>
</evidence>
<dbReference type="HOGENOM" id="CLU_1271198_0_0_6"/>
<protein>
    <submittedName>
        <fullName evidence="1">Uncharacterized protein</fullName>
    </submittedName>
</protein>
<proteinExistence type="predicted"/>
<reference evidence="1 2" key="1">
    <citation type="submission" date="2014-07" db="EMBL/GenBank/DDBJ databases">
        <title>Comparative analysis of Nitrosococcus oceani genome inventories of strains from Pacific and Atlantic gyres.</title>
        <authorList>
            <person name="Lim C.K."/>
            <person name="Wang L."/>
            <person name="Sayavedra-Soto L.A."/>
            <person name="Klotz M.G."/>
        </authorList>
    </citation>
    <scope>NUCLEOTIDE SEQUENCE [LARGE SCALE GENOMIC DNA]</scope>
    <source>
        <strain evidence="1 2">C-27</strain>
    </source>
</reference>
<accession>A0A0E2Z1G4</accession>
<name>A0A0E2Z1G4_9GAMM</name>
<comment type="caution">
    <text evidence="1">The sequence shown here is derived from an EMBL/GenBank/DDBJ whole genome shotgun (WGS) entry which is preliminary data.</text>
</comment>
<dbReference type="EMBL" id="JPGN01000055">
    <property type="protein sequence ID" value="KFI19349.1"/>
    <property type="molecule type" value="Genomic_DNA"/>
</dbReference>